<name>A0A6A6UU82_9PLEO</name>
<organism evidence="2 3">
    <name type="scientific">Sporormia fimetaria CBS 119925</name>
    <dbReference type="NCBI Taxonomy" id="1340428"/>
    <lineage>
        <taxon>Eukaryota</taxon>
        <taxon>Fungi</taxon>
        <taxon>Dikarya</taxon>
        <taxon>Ascomycota</taxon>
        <taxon>Pezizomycotina</taxon>
        <taxon>Dothideomycetes</taxon>
        <taxon>Pleosporomycetidae</taxon>
        <taxon>Pleosporales</taxon>
        <taxon>Sporormiaceae</taxon>
        <taxon>Sporormia</taxon>
    </lineage>
</organism>
<dbReference type="OrthoDB" id="10677569at2759"/>
<accession>A0A6A6UU82</accession>
<dbReference type="Proteomes" id="UP000799440">
    <property type="component" value="Unassembled WGS sequence"/>
</dbReference>
<evidence type="ECO:0000313" key="3">
    <source>
        <dbReference type="Proteomes" id="UP000799440"/>
    </source>
</evidence>
<gene>
    <name evidence="2" type="ORF">M011DRAFT_330718</name>
</gene>
<feature type="compositionally biased region" description="Polar residues" evidence="1">
    <location>
        <begin position="223"/>
        <end position="242"/>
    </location>
</feature>
<dbReference type="AlphaFoldDB" id="A0A6A6UU82"/>
<feature type="region of interest" description="Disordered" evidence="1">
    <location>
        <begin position="1"/>
        <end position="197"/>
    </location>
</feature>
<reference evidence="2" key="1">
    <citation type="journal article" date="2020" name="Stud. Mycol.">
        <title>101 Dothideomycetes genomes: a test case for predicting lifestyles and emergence of pathogens.</title>
        <authorList>
            <person name="Haridas S."/>
            <person name="Albert R."/>
            <person name="Binder M."/>
            <person name="Bloem J."/>
            <person name="Labutti K."/>
            <person name="Salamov A."/>
            <person name="Andreopoulos B."/>
            <person name="Baker S."/>
            <person name="Barry K."/>
            <person name="Bills G."/>
            <person name="Bluhm B."/>
            <person name="Cannon C."/>
            <person name="Castanera R."/>
            <person name="Culley D."/>
            <person name="Daum C."/>
            <person name="Ezra D."/>
            <person name="Gonzalez J."/>
            <person name="Henrissat B."/>
            <person name="Kuo A."/>
            <person name="Liang C."/>
            <person name="Lipzen A."/>
            <person name="Lutzoni F."/>
            <person name="Magnuson J."/>
            <person name="Mondo S."/>
            <person name="Nolan M."/>
            <person name="Ohm R."/>
            <person name="Pangilinan J."/>
            <person name="Park H.-J."/>
            <person name="Ramirez L."/>
            <person name="Alfaro M."/>
            <person name="Sun H."/>
            <person name="Tritt A."/>
            <person name="Yoshinaga Y."/>
            <person name="Zwiers L.-H."/>
            <person name="Turgeon B."/>
            <person name="Goodwin S."/>
            <person name="Spatafora J."/>
            <person name="Crous P."/>
            <person name="Grigoriev I."/>
        </authorList>
    </citation>
    <scope>NUCLEOTIDE SEQUENCE</scope>
    <source>
        <strain evidence="2">CBS 119925</strain>
    </source>
</reference>
<sequence length="559" mass="61636">MTFPEEKPPPLRVITSTEHIFSPFPDSRAARPDVTTPSPRRSRTPRRIPPERLAFLQSHETTTRRKPSPGSLPEEAKQPYLGPHRVDTQIPKKAPRNWAIKTQEGRLTQSLPSSPAFCRSSSAASNPRSPADEEQRTSAQSPGRTGEALKSLSSSPSVRSSSSETLTPGETGDVEQITSAQSPRHTDGEPISRHSDMNAGELPFEQLHIGVTTGSDSPHKRNATTSPLQNSPNAPQPLSASDGNLLWASVQDAYWTHIPSPKPDLGPMNMAPFDYAIGPFLDDASDDVRSGVYAIPSPKEPMSFAPYANSTGDAPLDDTAQCLSNRTQAEPCYPTRPPAHHLEPYGQTITDEMRSKRLLMRQVVILCAMRNWSVMYQQLEAAIAPLIHYNRTCQLIREKALPIAKELDLQSYQAICYYLIGRGEAALKNCVAVERAFEEALEHGIASGLQDAKLLNLGDDTVFWLEKVKQEREAGSALNLAATMKETAAHNDHAIPEDTVASNMVPVALNSHHCREEVISLKSDPFSPLSTSPLENLRWPHCMNSQLRRRANRIVAKRQ</sequence>
<evidence type="ECO:0000313" key="2">
    <source>
        <dbReference type="EMBL" id="KAF2741695.1"/>
    </source>
</evidence>
<protein>
    <submittedName>
        <fullName evidence="2">Uncharacterized protein</fullName>
    </submittedName>
</protein>
<keyword evidence="3" id="KW-1185">Reference proteome</keyword>
<dbReference type="EMBL" id="MU006630">
    <property type="protein sequence ID" value="KAF2741695.1"/>
    <property type="molecule type" value="Genomic_DNA"/>
</dbReference>
<proteinExistence type="predicted"/>
<feature type="compositionally biased region" description="Low complexity" evidence="1">
    <location>
        <begin position="151"/>
        <end position="163"/>
    </location>
</feature>
<feature type="compositionally biased region" description="Basic and acidic residues" evidence="1">
    <location>
        <begin position="184"/>
        <end position="196"/>
    </location>
</feature>
<evidence type="ECO:0000256" key="1">
    <source>
        <dbReference type="SAM" id="MobiDB-lite"/>
    </source>
</evidence>
<feature type="compositionally biased region" description="Low complexity" evidence="1">
    <location>
        <begin position="119"/>
        <end position="129"/>
    </location>
</feature>
<feature type="region of interest" description="Disordered" evidence="1">
    <location>
        <begin position="210"/>
        <end position="242"/>
    </location>
</feature>